<dbReference type="Pfam" id="PF01067">
    <property type="entry name" value="Calpain_III"/>
    <property type="match status" value="1"/>
</dbReference>
<dbReference type="Gene3D" id="2.60.120.380">
    <property type="match status" value="1"/>
</dbReference>
<evidence type="ECO:0000256" key="6">
    <source>
        <dbReference type="PROSITE-ProRule" id="PRU00239"/>
    </source>
</evidence>
<dbReference type="SMART" id="SM00230">
    <property type="entry name" value="CysPc"/>
    <property type="match status" value="1"/>
</dbReference>
<dbReference type="FunFam" id="3.90.70.10:FF:000001">
    <property type="entry name" value="Calpain-1 catalytic subunit"/>
    <property type="match status" value="1"/>
</dbReference>
<evidence type="ECO:0000313" key="9">
    <source>
        <dbReference type="WBParaSite" id="PSU_v2.g6942.t1"/>
    </source>
</evidence>
<dbReference type="WBParaSite" id="PSU_v2.g6942.t1">
    <property type="protein sequence ID" value="PSU_v2.g6942.t1"/>
    <property type="gene ID" value="PSU_v2.g6942"/>
</dbReference>
<dbReference type="PANTHER" id="PTHR10183:SF419">
    <property type="entry name" value="CALPAIN CLP-1"/>
    <property type="match status" value="1"/>
</dbReference>
<dbReference type="SUPFAM" id="SSF54001">
    <property type="entry name" value="Cysteine proteinases"/>
    <property type="match status" value="1"/>
</dbReference>
<sequence>MPSFNLNFQAERDRCLREQRLFEDPEFPAQDSSLYYSKRPKQQIEWLRPAQIINDPQLIVSGQSRFDVIQGAIGNSAANLTLRDELFYRVVPPDQSFVENYAGIFHFQFWRYGQWVDVVIDDRLPTSNGKLIYMHSDSENEFWSALLEKAYAKLYGSYEALKGGSTAEALEDFTGGLIEYFEVKEVSKEQLLAVLVRGFQMGSLFGCSIDADPNVTEARMESGLVRGHAYSVTALQTVQGPHGETLLLRIRNPWGNEQEWNGAWSDNSREWQFVSQEELHKMEFVRKDDGEFWMSFDDFYAEFEQLENCNLGPEVMNEIAAMTGVDAAREATAWTSFSTNGGWNSQQGSAGGCRNYIDTFPNNPQYGTYLSLSNGTVENDGKCTVITAVLQKYRRELRTQGLESLAIGFAVYELEKSLGLGRQDRSFFEQSKPVAKNPTFINLREVTARFRLPPGNYIIVPSTYSPNEDAEFLLRVYCSGEIKAQQV</sequence>
<dbReference type="InterPro" id="IPR038765">
    <property type="entry name" value="Papain-like_cys_pep_sf"/>
</dbReference>
<feature type="active site" evidence="5">
    <location>
        <position position="252"/>
    </location>
</feature>
<dbReference type="CDD" id="cd00044">
    <property type="entry name" value="CysPc"/>
    <property type="match status" value="1"/>
</dbReference>
<keyword evidence="2" id="KW-0645">Protease</keyword>
<dbReference type="InterPro" id="IPR022682">
    <property type="entry name" value="Calpain_domain_III"/>
</dbReference>
<reference evidence="9" key="1">
    <citation type="submission" date="2022-11" db="UniProtKB">
        <authorList>
            <consortium name="WormBaseParasite"/>
        </authorList>
    </citation>
    <scope>IDENTIFICATION</scope>
</reference>
<comment type="caution">
    <text evidence="6">Lacks conserved residue(s) required for the propagation of feature annotation.</text>
</comment>
<dbReference type="PROSITE" id="PS50203">
    <property type="entry name" value="CALPAIN_CAT"/>
    <property type="match status" value="1"/>
</dbReference>
<dbReference type="PRINTS" id="PR00704">
    <property type="entry name" value="CALPAIN"/>
</dbReference>
<organism evidence="8 9">
    <name type="scientific">Panagrolaimus superbus</name>
    <dbReference type="NCBI Taxonomy" id="310955"/>
    <lineage>
        <taxon>Eukaryota</taxon>
        <taxon>Metazoa</taxon>
        <taxon>Ecdysozoa</taxon>
        <taxon>Nematoda</taxon>
        <taxon>Chromadorea</taxon>
        <taxon>Rhabditida</taxon>
        <taxon>Tylenchina</taxon>
        <taxon>Panagrolaimomorpha</taxon>
        <taxon>Panagrolaimoidea</taxon>
        <taxon>Panagrolaimidae</taxon>
        <taxon>Panagrolaimus</taxon>
    </lineage>
</organism>
<evidence type="ECO:0000313" key="8">
    <source>
        <dbReference type="Proteomes" id="UP000887577"/>
    </source>
</evidence>
<accession>A0A914Z4W9</accession>
<dbReference type="GO" id="GO:0006508">
    <property type="term" value="P:proteolysis"/>
    <property type="evidence" value="ECO:0007669"/>
    <property type="project" value="UniProtKB-KW"/>
</dbReference>
<dbReference type="SMART" id="SM00720">
    <property type="entry name" value="calpain_III"/>
    <property type="match status" value="1"/>
</dbReference>
<dbReference type="SUPFAM" id="SSF49758">
    <property type="entry name" value="Calpain large subunit, middle domain (domain III)"/>
    <property type="match status" value="1"/>
</dbReference>
<dbReference type="InterPro" id="IPR022684">
    <property type="entry name" value="Calpain_cysteine_protease"/>
</dbReference>
<evidence type="ECO:0000259" key="7">
    <source>
        <dbReference type="PROSITE" id="PS50203"/>
    </source>
</evidence>
<dbReference type="InterPro" id="IPR001300">
    <property type="entry name" value="Peptidase_C2_calpain_cat"/>
</dbReference>
<keyword evidence="8" id="KW-1185">Reference proteome</keyword>
<evidence type="ECO:0000256" key="1">
    <source>
        <dbReference type="ARBA" id="ARBA00007623"/>
    </source>
</evidence>
<dbReference type="InterPro" id="IPR033883">
    <property type="entry name" value="C2_III"/>
</dbReference>
<dbReference type="Gene3D" id="3.90.70.10">
    <property type="entry name" value="Cysteine proteinases"/>
    <property type="match status" value="1"/>
</dbReference>
<dbReference type="InterPro" id="IPR036213">
    <property type="entry name" value="Calpain_III_sf"/>
</dbReference>
<evidence type="ECO:0000256" key="5">
    <source>
        <dbReference type="PIRSR" id="PIRSR622684-1"/>
    </source>
</evidence>
<dbReference type="Proteomes" id="UP000887577">
    <property type="component" value="Unplaced"/>
</dbReference>
<name>A0A914Z4W9_9BILA</name>
<proteinExistence type="inferred from homology"/>
<dbReference type="GO" id="GO:0004198">
    <property type="term" value="F:calcium-dependent cysteine-type endopeptidase activity"/>
    <property type="evidence" value="ECO:0007669"/>
    <property type="project" value="InterPro"/>
</dbReference>
<dbReference type="Pfam" id="PF00648">
    <property type="entry name" value="Peptidase_C2"/>
    <property type="match status" value="1"/>
</dbReference>
<keyword evidence="3" id="KW-0378">Hydrolase</keyword>
<dbReference type="GO" id="GO:0005737">
    <property type="term" value="C:cytoplasm"/>
    <property type="evidence" value="ECO:0007669"/>
    <property type="project" value="TreeGrafter"/>
</dbReference>
<dbReference type="CDD" id="cd00214">
    <property type="entry name" value="Calpain_III"/>
    <property type="match status" value="1"/>
</dbReference>
<evidence type="ECO:0000256" key="3">
    <source>
        <dbReference type="ARBA" id="ARBA00022801"/>
    </source>
</evidence>
<comment type="similarity">
    <text evidence="1">Belongs to the peptidase C2 family.</text>
</comment>
<keyword evidence="4" id="KW-0788">Thiol protease</keyword>
<dbReference type="InterPro" id="IPR022683">
    <property type="entry name" value="Calpain_III"/>
</dbReference>
<dbReference type="AlphaFoldDB" id="A0A914Z4W9"/>
<dbReference type="FunFam" id="2.60.120.380:FF:000002">
    <property type="entry name" value="calpain-3 isoform X1"/>
    <property type="match status" value="1"/>
</dbReference>
<protein>
    <submittedName>
        <fullName evidence="9">Calpain catalytic domain-containing protein</fullName>
    </submittedName>
</protein>
<feature type="domain" description="Calpain catalytic" evidence="7">
    <location>
        <begin position="21"/>
        <end position="312"/>
    </location>
</feature>
<feature type="active site" evidence="5">
    <location>
        <position position="228"/>
    </location>
</feature>
<evidence type="ECO:0000256" key="4">
    <source>
        <dbReference type="ARBA" id="ARBA00022807"/>
    </source>
</evidence>
<dbReference type="PANTHER" id="PTHR10183">
    <property type="entry name" value="CALPAIN"/>
    <property type="match status" value="1"/>
</dbReference>
<evidence type="ECO:0000256" key="2">
    <source>
        <dbReference type="ARBA" id="ARBA00022670"/>
    </source>
</evidence>